<keyword evidence="3" id="KW-0378">Hydrolase</keyword>
<dbReference type="PANTHER" id="PTHR10992">
    <property type="entry name" value="METHYLESTERASE FAMILY MEMBER"/>
    <property type="match status" value="1"/>
</dbReference>
<accession>A0ABY9IHN7</accession>
<evidence type="ECO:0000259" key="2">
    <source>
        <dbReference type="Pfam" id="PF00561"/>
    </source>
</evidence>
<organism evidence="3 4">
    <name type="scientific">Streptomyces laculatispora</name>
    <dbReference type="NCBI Taxonomy" id="887464"/>
    <lineage>
        <taxon>Bacteria</taxon>
        <taxon>Bacillati</taxon>
        <taxon>Actinomycetota</taxon>
        <taxon>Actinomycetes</taxon>
        <taxon>Kitasatosporales</taxon>
        <taxon>Streptomycetaceae</taxon>
        <taxon>Streptomyces</taxon>
    </lineage>
</organism>
<dbReference type="InterPro" id="IPR000073">
    <property type="entry name" value="AB_hydrolase_1"/>
</dbReference>
<dbReference type="Pfam" id="PF00561">
    <property type="entry name" value="Abhydrolase_1"/>
    <property type="match status" value="1"/>
</dbReference>
<dbReference type="RefSeq" id="WP_306092259.1">
    <property type="nucleotide sequence ID" value="NZ_CP120992.1"/>
</dbReference>
<sequence>MATFVLVPGGWHGSWSFEAVVPLLERAGHAVHALTLTGLRPDDDNATVATANLDTHAEDVLRLLNRTPITSATLVGHSYGGMVIAAAADRADGRISRLVHLDACVPRDGESCRSSTTERCREAFAAGAAATGYAVRPPDGGDPRRRSHPIPSPRSCKRSGSQARSPRSPVGSSSTARDGKTGHRSLNSARDSKPIPSGRSTTSQPATTQCMRPQRQSLHSCSTSESRMHRRTDDGMNGVRGAGPRTRPSRLAAADVERCL</sequence>
<dbReference type="InterPro" id="IPR029058">
    <property type="entry name" value="AB_hydrolase_fold"/>
</dbReference>
<name>A0ABY9IHN7_9ACTN</name>
<protein>
    <submittedName>
        <fullName evidence="3">Alpha/beta fold hydrolase</fullName>
    </submittedName>
</protein>
<feature type="domain" description="AB hydrolase-1" evidence="2">
    <location>
        <begin position="3"/>
        <end position="103"/>
    </location>
</feature>
<keyword evidence="4" id="KW-1185">Reference proteome</keyword>
<feature type="region of interest" description="Disordered" evidence="1">
    <location>
        <begin position="131"/>
        <end position="260"/>
    </location>
</feature>
<feature type="compositionally biased region" description="Polar residues" evidence="1">
    <location>
        <begin position="158"/>
        <end position="176"/>
    </location>
</feature>
<gene>
    <name evidence="3" type="ORF">P8A22_37275</name>
</gene>
<dbReference type="SUPFAM" id="SSF53474">
    <property type="entry name" value="alpha/beta-Hydrolases"/>
    <property type="match status" value="1"/>
</dbReference>
<proteinExistence type="predicted"/>
<evidence type="ECO:0000313" key="3">
    <source>
        <dbReference type="EMBL" id="WLQ45046.1"/>
    </source>
</evidence>
<dbReference type="EMBL" id="CP120992">
    <property type="protein sequence ID" value="WLQ45046.1"/>
    <property type="molecule type" value="Genomic_DNA"/>
</dbReference>
<evidence type="ECO:0000313" key="4">
    <source>
        <dbReference type="Proteomes" id="UP001229952"/>
    </source>
</evidence>
<dbReference type="InterPro" id="IPR045889">
    <property type="entry name" value="MES/HNL"/>
</dbReference>
<dbReference type="Gene3D" id="3.40.50.1820">
    <property type="entry name" value="alpha/beta hydrolase"/>
    <property type="match status" value="1"/>
</dbReference>
<dbReference type="PANTHER" id="PTHR10992:SF1086">
    <property type="entry name" value="AB HYDROLASE-1 DOMAIN-CONTAINING PROTEIN"/>
    <property type="match status" value="1"/>
</dbReference>
<dbReference type="GO" id="GO:0016787">
    <property type="term" value="F:hydrolase activity"/>
    <property type="evidence" value="ECO:0007669"/>
    <property type="project" value="UniProtKB-KW"/>
</dbReference>
<evidence type="ECO:0000256" key="1">
    <source>
        <dbReference type="SAM" id="MobiDB-lite"/>
    </source>
</evidence>
<dbReference type="Proteomes" id="UP001229952">
    <property type="component" value="Chromosome"/>
</dbReference>
<reference evidence="3 4" key="1">
    <citation type="submission" date="2023-03" db="EMBL/GenBank/DDBJ databases">
        <title>Isolation and description of six Streptomyces strains from soil environments, able to metabolize different microbial glucans.</title>
        <authorList>
            <person name="Widen T."/>
            <person name="Larsbrink J."/>
        </authorList>
    </citation>
    <scope>NUCLEOTIDE SEQUENCE [LARGE SCALE GENOMIC DNA]</scope>
    <source>
        <strain evidence="3 4">Mut2</strain>
    </source>
</reference>
<feature type="compositionally biased region" description="Polar residues" evidence="1">
    <location>
        <begin position="198"/>
        <end position="225"/>
    </location>
</feature>